<dbReference type="Pfam" id="PF04015">
    <property type="entry name" value="DUF362"/>
    <property type="match status" value="1"/>
</dbReference>
<dbReference type="EMBL" id="CP002364">
    <property type="protein sequence ID" value="ADW17110.1"/>
    <property type="molecule type" value="Genomic_DNA"/>
</dbReference>
<dbReference type="InterPro" id="IPR007160">
    <property type="entry name" value="DUF362"/>
</dbReference>
<proteinExistence type="predicted"/>
<evidence type="ECO:0000313" key="2">
    <source>
        <dbReference type="EMBL" id="ADW17110.1"/>
    </source>
</evidence>
<dbReference type="Proteomes" id="UP000006365">
    <property type="component" value="Chromosome"/>
</dbReference>
<name>A0A7U3YKP0_DESPD</name>
<sequence length="310" mass="33160">MQLSSPNVALMAHPTYEQSLMAAVDRLLVPCFAGVNLRGARVVLKPNLITTTNGHLSCTDGRLIEAAAAWFLTQGARVGVGDSPSFGSARAVLAAIGALPRLQRLSVPIVEFRHKRPIKLPSGREAPLATAALDCDFLVNLPKIKAHSQMRLTLAVKNYFGCVLGFHKPWWHMIHGGSHEPFARLLVDLLTVLPPGCSLVDGIMAMHGTGPIHGGPYPLGLLAAATNPVAVDTALLAVLGVDPRRCPLWLAAHGAGIRGTREEELSFTLLAPGAFAVDDFIVPEELAPVRFNPVRFVKSSLQRALLRVLG</sequence>
<protein>
    <recommendedName>
        <fullName evidence="1">DUF362 domain-containing protein</fullName>
    </recommendedName>
</protein>
<keyword evidence="3" id="KW-1185">Reference proteome</keyword>
<accession>A0A7U3YKP0</accession>
<organism evidence="2 3">
    <name type="scientific">Desulfobulbus propionicus (strain ATCC 33891 / DSM 2032 / VKM B-1956 / 1pr3)</name>
    <dbReference type="NCBI Taxonomy" id="577650"/>
    <lineage>
        <taxon>Bacteria</taxon>
        <taxon>Pseudomonadati</taxon>
        <taxon>Thermodesulfobacteriota</taxon>
        <taxon>Desulfobulbia</taxon>
        <taxon>Desulfobulbales</taxon>
        <taxon>Desulfobulbaceae</taxon>
        <taxon>Desulfobulbus</taxon>
    </lineage>
</organism>
<feature type="domain" description="DUF362" evidence="1">
    <location>
        <begin position="42"/>
        <end position="236"/>
    </location>
</feature>
<evidence type="ECO:0000313" key="3">
    <source>
        <dbReference type="Proteomes" id="UP000006365"/>
    </source>
</evidence>
<dbReference type="KEGG" id="dpr:Despr_0936"/>
<gene>
    <name evidence="2" type="ordered locus">Despr_0936</name>
</gene>
<evidence type="ECO:0000259" key="1">
    <source>
        <dbReference type="Pfam" id="PF04015"/>
    </source>
</evidence>
<reference evidence="2 3" key="1">
    <citation type="journal article" date="2011" name="Stand. Genomic Sci.">
        <title>Complete genome sequence of Desulfobulbus propionicus type strain (1pr3).</title>
        <authorList>
            <person name="Pagani I."/>
            <person name="Lapidus A."/>
            <person name="Nolan M."/>
            <person name="Lucas S."/>
            <person name="Hammon N."/>
            <person name="Deshpande S."/>
            <person name="Cheng J.F."/>
            <person name="Chertkov O."/>
            <person name="Davenport K."/>
            <person name="Tapia R."/>
            <person name="Han C."/>
            <person name="Goodwin L."/>
            <person name="Pitluck S."/>
            <person name="Liolios K."/>
            <person name="Mavromatis K."/>
            <person name="Ivanova N."/>
            <person name="Mikhailova N."/>
            <person name="Pati A."/>
            <person name="Chen A."/>
            <person name="Palaniappan K."/>
            <person name="Land M."/>
            <person name="Hauser L."/>
            <person name="Chang Y.J."/>
            <person name="Jeffries C.D."/>
            <person name="Detter J.C."/>
            <person name="Brambilla E."/>
            <person name="Kannan K.P."/>
            <person name="Djao O.D."/>
            <person name="Rohde M."/>
            <person name="Pukall R."/>
            <person name="Spring S."/>
            <person name="Goker M."/>
            <person name="Sikorski J."/>
            <person name="Woyke T."/>
            <person name="Bristow J."/>
            <person name="Eisen J.A."/>
            <person name="Markowitz V."/>
            <person name="Hugenholtz P."/>
            <person name="Kyrpides N.C."/>
            <person name="Klenk H.P."/>
        </authorList>
    </citation>
    <scope>NUCLEOTIDE SEQUENCE [LARGE SCALE GENOMIC DNA]</scope>
    <source>
        <strain evidence="3">ATCC 33891 / DSM 2032 / 1pr3</strain>
    </source>
</reference>
<dbReference type="AlphaFoldDB" id="A0A7U3YKP0"/>